<dbReference type="PANTHER" id="PTHR12937:SF0">
    <property type="entry name" value="VACUOLAR PROTEIN SORTING-ASSOCIATED PROTEIN 28 HOMOLOG"/>
    <property type="match status" value="1"/>
</dbReference>
<dbReference type="SUPFAM" id="SSF53335">
    <property type="entry name" value="S-adenosyl-L-methionine-dependent methyltransferases"/>
    <property type="match status" value="1"/>
</dbReference>
<evidence type="ECO:0000256" key="4">
    <source>
        <dbReference type="ARBA" id="ARBA00022927"/>
    </source>
</evidence>
<name>A0A6A6PVH2_9PEZI</name>
<evidence type="ECO:0000313" key="10">
    <source>
        <dbReference type="Proteomes" id="UP000799767"/>
    </source>
</evidence>
<dbReference type="GO" id="GO:0031902">
    <property type="term" value="C:late endosome membrane"/>
    <property type="evidence" value="ECO:0007669"/>
    <property type="project" value="UniProtKB-SubCell"/>
</dbReference>
<dbReference type="PANTHER" id="PTHR12937">
    <property type="entry name" value="VACUOLAR PROTEIN SORTING 28, ISOFORM 2 VPS28"/>
    <property type="match status" value="1"/>
</dbReference>
<dbReference type="InterPro" id="IPR037202">
    <property type="entry name" value="ESCRT_assembly_dom"/>
</dbReference>
<sequence length="528" mass="58492">QEVKLADTSAERDLYESLAEIYSIIVTLDALEKAYLRDSIQESEYTETCDRLLRQYKSCLAAETVAAAFGDLDSFKAEWNLEAPKATERLRIGLPATTETAPSRNSSQRYPQNGQSSSNPSAGASYIVSASENFITFFDAIQMNMLSKDTLHPILVDIIQAVNKVTDRDFEDKGKIVQWLITLNQMRAAEELTPEQARQLQFDLSAAYDGFKRVLDLPQLYQRPSGTEILSVLADLSQGPVSWDTTSSSAEPKGRRIKSNGVPAYLTAIIASPLSWLNTDAEREQIWDAASQRLSERSGRSGMGDLTRKFRIPLTPNGSILELELHEPALTSDNLGFKTWASSYLLAKRLPLLRSQLSDSSVLELGAGTGLVGIAAAAILRTHVMLTDLPEIVPNLDNNLQANGSLLATYSGSAEAAVLDWSDPASLAHVGKHFFATILAADPLYSPDHPALLAQTVEYHLSRSRDARLVVEFPLREPYAPERLDLKTRLEQMGLKLLDQGEDVGRDDWGDEGRTMEVRCWWGIWGWE</sequence>
<feature type="region of interest" description="Disordered" evidence="6">
    <location>
        <begin position="92"/>
        <end position="122"/>
    </location>
</feature>
<keyword evidence="4 5" id="KW-0653">Protein transport</keyword>
<dbReference type="InterPro" id="IPR037206">
    <property type="entry name" value="VPS28_C_sf"/>
</dbReference>
<protein>
    <submittedName>
        <fullName evidence="9">VPS28 protein-domain-containing protein</fullName>
    </submittedName>
</protein>
<dbReference type="InterPro" id="IPR019410">
    <property type="entry name" value="Methyltransf_16"/>
</dbReference>
<evidence type="ECO:0000256" key="1">
    <source>
        <dbReference type="ARBA" id="ARBA00004633"/>
    </source>
</evidence>
<dbReference type="InterPro" id="IPR017899">
    <property type="entry name" value="VPS28_C"/>
</dbReference>
<comment type="similarity">
    <text evidence="5">Belongs to the VPS28 family.</text>
</comment>
<dbReference type="Pfam" id="PF10294">
    <property type="entry name" value="Methyltransf_16"/>
    <property type="match status" value="1"/>
</dbReference>
<dbReference type="Proteomes" id="UP000799767">
    <property type="component" value="Unassembled WGS sequence"/>
</dbReference>
<dbReference type="SUPFAM" id="SSF140427">
    <property type="entry name" value="VPS28 C-terminal domain-like"/>
    <property type="match status" value="1"/>
</dbReference>
<dbReference type="SUPFAM" id="SSF140111">
    <property type="entry name" value="Endosomal sorting complex assembly domain"/>
    <property type="match status" value="1"/>
</dbReference>
<dbReference type="Gene3D" id="1.20.120.1130">
    <property type="match status" value="1"/>
</dbReference>
<reference evidence="9" key="1">
    <citation type="journal article" date="2020" name="Stud. Mycol.">
        <title>101 Dothideomycetes genomes: a test case for predicting lifestyles and emergence of pathogens.</title>
        <authorList>
            <person name="Haridas S."/>
            <person name="Albert R."/>
            <person name="Binder M."/>
            <person name="Bloem J."/>
            <person name="Labutti K."/>
            <person name="Salamov A."/>
            <person name="Andreopoulos B."/>
            <person name="Baker S."/>
            <person name="Barry K."/>
            <person name="Bills G."/>
            <person name="Bluhm B."/>
            <person name="Cannon C."/>
            <person name="Castanera R."/>
            <person name="Culley D."/>
            <person name="Daum C."/>
            <person name="Ezra D."/>
            <person name="Gonzalez J."/>
            <person name="Henrissat B."/>
            <person name="Kuo A."/>
            <person name="Liang C."/>
            <person name="Lipzen A."/>
            <person name="Lutzoni F."/>
            <person name="Magnuson J."/>
            <person name="Mondo S."/>
            <person name="Nolan M."/>
            <person name="Ohm R."/>
            <person name="Pangilinan J."/>
            <person name="Park H.-J."/>
            <person name="Ramirez L."/>
            <person name="Alfaro M."/>
            <person name="Sun H."/>
            <person name="Tritt A."/>
            <person name="Yoshinaga Y."/>
            <person name="Zwiers L.-H."/>
            <person name="Turgeon B."/>
            <person name="Goodwin S."/>
            <person name="Spatafora J."/>
            <person name="Crous P."/>
            <person name="Grigoriev I."/>
        </authorList>
    </citation>
    <scope>NUCLEOTIDE SEQUENCE</scope>
    <source>
        <strain evidence="9">CBS 113389</strain>
    </source>
</reference>
<dbReference type="OrthoDB" id="2671at2759"/>
<dbReference type="InterPro" id="IPR017898">
    <property type="entry name" value="VPS28_N"/>
</dbReference>
<dbReference type="Pfam" id="PF03997">
    <property type="entry name" value="VPS28"/>
    <property type="match status" value="1"/>
</dbReference>
<dbReference type="RefSeq" id="XP_033590301.1">
    <property type="nucleotide sequence ID" value="XM_033737917.1"/>
</dbReference>
<keyword evidence="10" id="KW-1185">Reference proteome</keyword>
<dbReference type="GO" id="GO:0000813">
    <property type="term" value="C:ESCRT I complex"/>
    <property type="evidence" value="ECO:0007669"/>
    <property type="project" value="InterPro"/>
</dbReference>
<proteinExistence type="inferred from homology"/>
<evidence type="ECO:0000256" key="6">
    <source>
        <dbReference type="SAM" id="MobiDB-lite"/>
    </source>
</evidence>
<keyword evidence="3" id="KW-0967">Endosome</keyword>
<dbReference type="Gene3D" id="3.40.50.150">
    <property type="entry name" value="Vaccinia Virus protein VP39"/>
    <property type="match status" value="1"/>
</dbReference>
<evidence type="ECO:0000313" key="9">
    <source>
        <dbReference type="EMBL" id="KAF2483731.1"/>
    </source>
</evidence>
<gene>
    <name evidence="9" type="ORF">BDY17DRAFT_334732</name>
</gene>
<keyword evidence="2 5" id="KW-0813">Transport</keyword>
<dbReference type="InterPro" id="IPR029063">
    <property type="entry name" value="SAM-dependent_MTases_sf"/>
</dbReference>
<feature type="compositionally biased region" description="Polar residues" evidence="6">
    <location>
        <begin position="97"/>
        <end position="122"/>
    </location>
</feature>
<evidence type="ECO:0000256" key="3">
    <source>
        <dbReference type="ARBA" id="ARBA00022753"/>
    </source>
</evidence>
<dbReference type="GeneID" id="54478919"/>
<feature type="non-terminal residue" evidence="9">
    <location>
        <position position="1"/>
    </location>
</feature>
<dbReference type="InterPro" id="IPR038358">
    <property type="entry name" value="VPS28_N_sf"/>
</dbReference>
<evidence type="ECO:0000256" key="5">
    <source>
        <dbReference type="PROSITE-ProRule" id="PRU00642"/>
    </source>
</evidence>
<dbReference type="PROSITE" id="PS51310">
    <property type="entry name" value="VPS28_C"/>
    <property type="match status" value="1"/>
</dbReference>
<organism evidence="9 10">
    <name type="scientific">Neohortaea acidophila</name>
    <dbReference type="NCBI Taxonomy" id="245834"/>
    <lineage>
        <taxon>Eukaryota</taxon>
        <taxon>Fungi</taxon>
        <taxon>Dikarya</taxon>
        <taxon>Ascomycota</taxon>
        <taxon>Pezizomycotina</taxon>
        <taxon>Dothideomycetes</taxon>
        <taxon>Dothideomycetidae</taxon>
        <taxon>Mycosphaerellales</taxon>
        <taxon>Teratosphaeriaceae</taxon>
        <taxon>Neohortaea</taxon>
    </lineage>
</organism>
<accession>A0A6A6PVH2</accession>
<dbReference type="AlphaFoldDB" id="A0A6A6PVH2"/>
<dbReference type="GO" id="GO:0008757">
    <property type="term" value="F:S-adenosylmethionine-dependent methyltransferase activity"/>
    <property type="evidence" value="ECO:0007669"/>
    <property type="project" value="UniProtKB-ARBA"/>
</dbReference>
<dbReference type="FunFam" id="1.20.120.1130:FF:000001">
    <property type="entry name" value="Vacuolar protein sorting-associated protein 28 homolog"/>
    <property type="match status" value="1"/>
</dbReference>
<comment type="subcellular location">
    <subcellularLocation>
        <location evidence="1">Late endosome membrane</location>
        <topology evidence="1">Peripheral membrane protein</topology>
    </subcellularLocation>
</comment>
<feature type="domain" description="VPS28 C-terminal" evidence="7">
    <location>
        <begin position="122"/>
        <end position="216"/>
    </location>
</feature>
<dbReference type="GO" id="GO:0043328">
    <property type="term" value="P:protein transport to vacuole involved in ubiquitin-dependent protein catabolic process via the multivesicular body sorting pathway"/>
    <property type="evidence" value="ECO:0007669"/>
    <property type="project" value="TreeGrafter"/>
</dbReference>
<dbReference type="FunFam" id="1.20.1440.200:FF:000003">
    <property type="entry name" value="Vacuolar protein sorting-associated protein 28"/>
    <property type="match status" value="1"/>
</dbReference>
<dbReference type="InterPro" id="IPR007143">
    <property type="entry name" value="Vps28"/>
</dbReference>
<dbReference type="Gene3D" id="1.20.1440.200">
    <property type="match status" value="1"/>
</dbReference>
<dbReference type="GO" id="GO:0044877">
    <property type="term" value="F:protein-containing complex binding"/>
    <property type="evidence" value="ECO:0007669"/>
    <property type="project" value="TreeGrafter"/>
</dbReference>
<evidence type="ECO:0000259" key="8">
    <source>
        <dbReference type="PROSITE" id="PS51313"/>
    </source>
</evidence>
<dbReference type="EMBL" id="MU001635">
    <property type="protein sequence ID" value="KAF2483731.1"/>
    <property type="molecule type" value="Genomic_DNA"/>
</dbReference>
<dbReference type="PROSITE" id="PS51313">
    <property type="entry name" value="VPS28_N"/>
    <property type="match status" value="1"/>
</dbReference>
<evidence type="ECO:0000259" key="7">
    <source>
        <dbReference type="PROSITE" id="PS51310"/>
    </source>
</evidence>
<feature type="domain" description="VPS28 N-terminal" evidence="8">
    <location>
        <begin position="1"/>
        <end position="100"/>
    </location>
</feature>
<evidence type="ECO:0000256" key="2">
    <source>
        <dbReference type="ARBA" id="ARBA00022448"/>
    </source>
</evidence>